<dbReference type="AlphaFoldDB" id="Q1N0J1"/>
<dbReference type="GO" id="GO:0004520">
    <property type="term" value="F:DNA endonuclease activity"/>
    <property type="evidence" value="ECO:0007669"/>
    <property type="project" value="TreeGrafter"/>
</dbReference>
<dbReference type="PANTHER" id="PTHR35562">
    <property type="entry name" value="DNA ENDONUCLEASE SMRA-RELATED"/>
    <property type="match status" value="1"/>
</dbReference>
<protein>
    <recommendedName>
        <fullName evidence="1">Smr domain-containing protein</fullName>
    </recommendedName>
</protein>
<dbReference type="SMART" id="SM00463">
    <property type="entry name" value="SMR"/>
    <property type="match status" value="1"/>
</dbReference>
<dbReference type="PROSITE" id="PS50828">
    <property type="entry name" value="SMR"/>
    <property type="match status" value="1"/>
</dbReference>
<gene>
    <name evidence="2" type="ORF">RED65_05982</name>
</gene>
<evidence type="ECO:0000313" key="2">
    <source>
        <dbReference type="EMBL" id="EAT11673.1"/>
    </source>
</evidence>
<dbReference type="STRING" id="207949.RED65_05982"/>
<dbReference type="InterPro" id="IPR047688">
    <property type="entry name" value="Endonuc_SmrA"/>
</dbReference>
<dbReference type="Gene3D" id="3.30.1370.110">
    <property type="match status" value="1"/>
</dbReference>
<reference evidence="2 3" key="1">
    <citation type="submission" date="2006-03" db="EMBL/GenBank/DDBJ databases">
        <authorList>
            <person name="Pinhassi J."/>
            <person name="Pedros-Alio C."/>
            <person name="Ferriera S."/>
            <person name="Johnson J."/>
            <person name="Kravitz S."/>
            <person name="Halpern A."/>
            <person name="Remington K."/>
            <person name="Beeson K."/>
            <person name="Tran B."/>
            <person name="Rogers Y.-H."/>
            <person name="Friedman R."/>
            <person name="Venter J.C."/>
        </authorList>
    </citation>
    <scope>NUCLEOTIDE SEQUENCE [LARGE SCALE GENOMIC DNA]</scope>
    <source>
        <strain evidence="2 3">RED65</strain>
    </source>
</reference>
<evidence type="ECO:0000259" key="1">
    <source>
        <dbReference type="PROSITE" id="PS50828"/>
    </source>
</evidence>
<proteinExistence type="predicted"/>
<dbReference type="SUPFAM" id="SSF160443">
    <property type="entry name" value="SMR domain-like"/>
    <property type="match status" value="1"/>
</dbReference>
<dbReference type="PANTHER" id="PTHR35562:SF2">
    <property type="entry name" value="DNA ENDONUCLEASE SMRA-RELATED"/>
    <property type="match status" value="1"/>
</dbReference>
<dbReference type="OrthoDB" id="9808881at2"/>
<dbReference type="InterPro" id="IPR036063">
    <property type="entry name" value="Smr_dom_sf"/>
</dbReference>
<evidence type="ECO:0000313" key="3">
    <source>
        <dbReference type="Proteomes" id="UP000004263"/>
    </source>
</evidence>
<sequence length="190" mass="22198">MEDFSEFQEAMGDDVTPLKTEKRVLLRKQTQAGASLAARRKAAETQVQQDPNHLSDSYVDMVKPYDLISFKRDGVQEGVYRKFRLGKYEIDARLDLHRRTVEQARQEVYRFIADAMRYDLRTVTILHGKGEKEATPALLKSWVNKWLRELDDVLAFHSCQPHHGGYGAVYVMLRKSERKKQETRDKLRIK</sequence>
<dbReference type="NCBIfam" id="NF033154">
    <property type="entry name" value="endonuc_SmrA"/>
    <property type="match status" value="1"/>
</dbReference>
<name>Q1N0J1_9GAMM</name>
<dbReference type="Proteomes" id="UP000004263">
    <property type="component" value="Unassembled WGS sequence"/>
</dbReference>
<dbReference type="InterPro" id="IPR002625">
    <property type="entry name" value="Smr_dom"/>
</dbReference>
<feature type="domain" description="Smr" evidence="1">
    <location>
        <begin position="94"/>
        <end position="174"/>
    </location>
</feature>
<comment type="caution">
    <text evidence="2">The sequence shown here is derived from an EMBL/GenBank/DDBJ whole genome shotgun (WGS) entry which is preliminary data.</text>
</comment>
<dbReference type="RefSeq" id="WP_007016443.1">
    <property type="nucleotide sequence ID" value="NZ_AAQH01000014.1"/>
</dbReference>
<organism evidence="2 3">
    <name type="scientific">Bermanella marisrubri</name>
    <dbReference type="NCBI Taxonomy" id="207949"/>
    <lineage>
        <taxon>Bacteria</taxon>
        <taxon>Pseudomonadati</taxon>
        <taxon>Pseudomonadota</taxon>
        <taxon>Gammaproteobacteria</taxon>
        <taxon>Oceanospirillales</taxon>
        <taxon>Oceanospirillaceae</taxon>
        <taxon>Bermanella</taxon>
    </lineage>
</organism>
<dbReference type="EMBL" id="AAQH01000014">
    <property type="protein sequence ID" value="EAT11673.1"/>
    <property type="molecule type" value="Genomic_DNA"/>
</dbReference>
<dbReference type="Pfam" id="PF01713">
    <property type="entry name" value="Smr"/>
    <property type="match status" value="1"/>
</dbReference>
<keyword evidence="3" id="KW-1185">Reference proteome</keyword>
<dbReference type="HOGENOM" id="CLU_055978_1_2_6"/>
<accession>Q1N0J1</accession>